<evidence type="ECO:0000256" key="1">
    <source>
        <dbReference type="SAM" id="MobiDB-lite"/>
    </source>
</evidence>
<keyword evidence="3" id="KW-1185">Reference proteome</keyword>
<evidence type="ECO:0000313" key="3">
    <source>
        <dbReference type="Proteomes" id="UP000268684"/>
    </source>
</evidence>
<evidence type="ECO:0000313" key="2">
    <source>
        <dbReference type="EMBL" id="VBB10603.1"/>
    </source>
</evidence>
<sequence length="217" mass="23458">MTEKTKTRSRAPESVTRVMNIPQLPGETDDTSIARGITRPEVGAAATSSYFNLLAKGVDINALVAEMSRQTKGVNEGNLDRAETMLMSQAHSLDAMFNEFARRAALNMGEYLTATETYMRMALKAQSQCRATLQTLGELKAPRSIAFIRQANVANGPQQVNNGPVAPPREKTPDSTNELLEASNGEWLDTRTASAASEIDSAMAAVEPRDRAAQRAG</sequence>
<organism evidence="2 3">
    <name type="scientific">Burkholderia stabilis</name>
    <dbReference type="NCBI Taxonomy" id="95485"/>
    <lineage>
        <taxon>Bacteria</taxon>
        <taxon>Pseudomonadati</taxon>
        <taxon>Pseudomonadota</taxon>
        <taxon>Betaproteobacteria</taxon>
        <taxon>Burkholderiales</taxon>
        <taxon>Burkholderiaceae</taxon>
        <taxon>Burkholderia</taxon>
        <taxon>Burkholderia cepacia complex</taxon>
    </lineage>
</organism>
<protein>
    <recommendedName>
        <fullName evidence="4">Phasin family protein</fullName>
    </recommendedName>
</protein>
<proteinExistence type="predicted"/>
<accession>A0AAJ5T2Y2</accession>
<evidence type="ECO:0008006" key="4">
    <source>
        <dbReference type="Google" id="ProtNLM"/>
    </source>
</evidence>
<name>A0AAJ5T2Y2_9BURK</name>
<dbReference type="Proteomes" id="UP000268684">
    <property type="component" value="Chromosome I"/>
</dbReference>
<dbReference type="EMBL" id="LR025742">
    <property type="protein sequence ID" value="VBB10603.1"/>
    <property type="molecule type" value="Genomic_DNA"/>
</dbReference>
<reference evidence="2 3" key="1">
    <citation type="submission" date="2017-11" db="EMBL/GenBank/DDBJ databases">
        <authorList>
            <person name="Seth-Smith MB H."/>
        </authorList>
    </citation>
    <scope>NUCLEOTIDE SEQUENCE [LARGE SCALE GENOMIC DNA]</scope>
    <source>
        <strain evidence="2">E</strain>
    </source>
</reference>
<dbReference type="AlphaFoldDB" id="A0AAJ5T2Y2"/>
<feature type="region of interest" description="Disordered" evidence="1">
    <location>
        <begin position="156"/>
        <end position="178"/>
    </location>
</feature>
<gene>
    <name evidence="2" type="ORF">BSTAB16_0710</name>
</gene>